<dbReference type="Gene3D" id="2.70.170.10">
    <property type="entry name" value="Neurotransmitter-gated ion-channel ligand-binding domain"/>
    <property type="match status" value="1"/>
</dbReference>
<dbReference type="SMART" id="SM00254">
    <property type="entry name" value="ShKT"/>
    <property type="match status" value="1"/>
</dbReference>
<dbReference type="Pfam" id="PF02931">
    <property type="entry name" value="Neur_chan_LBD"/>
    <property type="match status" value="1"/>
</dbReference>
<dbReference type="AlphaFoldDB" id="A0A8S1F8X8"/>
<dbReference type="GO" id="GO:0005886">
    <property type="term" value="C:plasma membrane"/>
    <property type="evidence" value="ECO:0007669"/>
    <property type="project" value="TreeGrafter"/>
</dbReference>
<organism evidence="5 6">
    <name type="scientific">Caenorhabditis bovis</name>
    <dbReference type="NCBI Taxonomy" id="2654633"/>
    <lineage>
        <taxon>Eukaryota</taxon>
        <taxon>Metazoa</taxon>
        <taxon>Ecdysozoa</taxon>
        <taxon>Nematoda</taxon>
        <taxon>Chromadorea</taxon>
        <taxon>Rhabditida</taxon>
        <taxon>Rhabditina</taxon>
        <taxon>Rhabditomorpha</taxon>
        <taxon>Rhabditoidea</taxon>
        <taxon>Rhabditidae</taxon>
        <taxon>Peloderinae</taxon>
        <taxon>Caenorhabditis</taxon>
    </lineage>
</organism>
<keyword evidence="2" id="KW-0812">Transmembrane</keyword>
<feature type="signal peptide" evidence="3">
    <location>
        <begin position="1"/>
        <end position="17"/>
    </location>
</feature>
<evidence type="ECO:0000259" key="4">
    <source>
        <dbReference type="PROSITE" id="PS51670"/>
    </source>
</evidence>
<dbReference type="Pfam" id="PF01549">
    <property type="entry name" value="ShK"/>
    <property type="match status" value="1"/>
</dbReference>
<dbReference type="PANTHER" id="PTHR13800:SF36">
    <property type="entry name" value="ION_TRANS DOMAIN-CONTAINING PROTEIN-RELATED"/>
    <property type="match status" value="1"/>
</dbReference>
<keyword evidence="6" id="KW-1185">Reference proteome</keyword>
<comment type="caution">
    <text evidence="1">Lacks conserved residue(s) required for the propagation of feature annotation.</text>
</comment>
<feature type="domain" description="ShKT" evidence="4">
    <location>
        <begin position="20"/>
        <end position="54"/>
    </location>
</feature>
<feature type="transmembrane region" description="Helical" evidence="2">
    <location>
        <begin position="727"/>
        <end position="750"/>
    </location>
</feature>
<evidence type="ECO:0000256" key="1">
    <source>
        <dbReference type="PROSITE-ProRule" id="PRU01005"/>
    </source>
</evidence>
<name>A0A8S1F8X8_9PELO</name>
<keyword evidence="1" id="KW-1015">Disulfide bond</keyword>
<evidence type="ECO:0000256" key="3">
    <source>
        <dbReference type="SAM" id="SignalP"/>
    </source>
</evidence>
<dbReference type="SUPFAM" id="SSF63712">
    <property type="entry name" value="Nicotinic receptor ligand binding domain-like"/>
    <property type="match status" value="1"/>
</dbReference>
<evidence type="ECO:0000313" key="6">
    <source>
        <dbReference type="Proteomes" id="UP000494206"/>
    </source>
</evidence>
<dbReference type="Proteomes" id="UP000494206">
    <property type="component" value="Unassembled WGS sequence"/>
</dbReference>
<dbReference type="EMBL" id="CADEPM010000008">
    <property type="protein sequence ID" value="CAB3409407.1"/>
    <property type="molecule type" value="Genomic_DNA"/>
</dbReference>
<dbReference type="InterPro" id="IPR006202">
    <property type="entry name" value="Neur_chan_lig-bd"/>
</dbReference>
<feature type="disulfide bond" evidence="1">
    <location>
        <begin position="20"/>
        <end position="54"/>
    </location>
</feature>
<keyword evidence="2" id="KW-1133">Transmembrane helix</keyword>
<protein>
    <recommendedName>
        <fullName evidence="4">ShKT domain-containing protein</fullName>
    </recommendedName>
</protein>
<feature type="transmembrane region" description="Helical" evidence="2">
    <location>
        <begin position="333"/>
        <end position="354"/>
    </location>
</feature>
<feature type="transmembrane region" description="Helical" evidence="2">
    <location>
        <begin position="583"/>
        <end position="604"/>
    </location>
</feature>
<dbReference type="GO" id="GO:0030001">
    <property type="term" value="P:metal ion transport"/>
    <property type="evidence" value="ECO:0007669"/>
    <property type="project" value="TreeGrafter"/>
</dbReference>
<dbReference type="PROSITE" id="PS51257">
    <property type="entry name" value="PROKAR_LIPOPROTEIN"/>
    <property type="match status" value="1"/>
</dbReference>
<dbReference type="OrthoDB" id="5920062at2759"/>
<feature type="transmembrane region" description="Helical" evidence="2">
    <location>
        <begin position="551"/>
        <end position="571"/>
    </location>
</feature>
<feature type="transmembrane region" description="Helical" evidence="2">
    <location>
        <begin position="510"/>
        <end position="530"/>
    </location>
</feature>
<proteinExistence type="predicted"/>
<dbReference type="GO" id="GO:0005230">
    <property type="term" value="F:extracellular ligand-gated monoatomic ion channel activity"/>
    <property type="evidence" value="ECO:0007669"/>
    <property type="project" value="InterPro"/>
</dbReference>
<keyword evidence="3" id="KW-0732">Signal</keyword>
<dbReference type="InterPro" id="IPR036734">
    <property type="entry name" value="Neur_chan_lig-bd_sf"/>
</dbReference>
<reference evidence="5 6" key="1">
    <citation type="submission" date="2020-04" db="EMBL/GenBank/DDBJ databases">
        <authorList>
            <person name="Laetsch R D."/>
            <person name="Stevens L."/>
            <person name="Kumar S."/>
            <person name="Blaxter L. M."/>
        </authorList>
    </citation>
    <scope>NUCLEOTIDE SEQUENCE [LARGE SCALE GENOMIC DNA]</scope>
</reference>
<dbReference type="PANTHER" id="PTHR13800">
    <property type="entry name" value="TRANSIENT RECEPTOR POTENTIAL CATION CHANNEL, SUBFAMILY M, MEMBER 6"/>
    <property type="match status" value="1"/>
</dbReference>
<evidence type="ECO:0000313" key="5">
    <source>
        <dbReference type="EMBL" id="CAB3409407.1"/>
    </source>
</evidence>
<feature type="transmembrane region" description="Helical" evidence="2">
    <location>
        <begin position="440"/>
        <end position="459"/>
    </location>
</feature>
<keyword evidence="2" id="KW-0472">Membrane</keyword>
<comment type="caution">
    <text evidence="5">The sequence shown here is derived from an EMBL/GenBank/DDBJ whole genome shotgun (WGS) entry which is preliminary data.</text>
</comment>
<dbReference type="GO" id="GO:0005261">
    <property type="term" value="F:monoatomic cation channel activity"/>
    <property type="evidence" value="ECO:0007669"/>
    <property type="project" value="TreeGrafter"/>
</dbReference>
<feature type="chain" id="PRO_5035866553" description="ShKT domain-containing protein" evidence="3">
    <location>
        <begin position="18"/>
        <end position="871"/>
    </location>
</feature>
<dbReference type="PROSITE" id="PS51670">
    <property type="entry name" value="SHKT"/>
    <property type="match status" value="1"/>
</dbReference>
<evidence type="ECO:0000256" key="2">
    <source>
        <dbReference type="SAM" id="Phobius"/>
    </source>
</evidence>
<feature type="transmembrane region" description="Helical" evidence="2">
    <location>
        <begin position="671"/>
        <end position="692"/>
    </location>
</feature>
<dbReference type="InterPro" id="IPR003582">
    <property type="entry name" value="ShKT_dom"/>
</dbReference>
<dbReference type="InterPro" id="IPR050927">
    <property type="entry name" value="TRPM"/>
</dbReference>
<sequence length="871" mass="99542">MLRLLILTIACISAAFAAGCEDADPKCGEWAASGECATNAVWMMANCRKSCHSCQGGDRAWKLRTHIQSTYHNMTDNKTRVVRIESVRINNVEIDERRQNVKVFGRFVLSWNDTMVSWDKEQWGLSWLNFYWIQIWTPNIVQINGGATSNPGSVTSRVLAANYTGQVYLWSDFSFTTPFRFQYEDYPNDVQRVCYKFDDKRLLAVHFTVADGVKNKEREATTDPFVSGWKIDDVDVVESPFTIEQLSDPRRNPFDVQADNGELCLSLRRNAVYFTSEMLLPALITSLFTLAAVFFQLSKTQPILLGFSVVAQILSLILISQRLPSFTAHTPTILKFAGFNMTWTAILFVVSLVLERMASASVEIPPPHAVGQFASVVNTILPIPKNSKHEDASLQYAGFAHALNHIFLSQPLCCDIMQANKYPAMFKFIPYIESIPYIEIIPYTISRFIYIALFTYVLINGEFVNLCSSFTWPAQCVFSVLLYQFLNITFRRMTQAWCAEQKFALVKLSLLGTVAVFALCILLQKGLCLADNKNHRLETKYISLFLHAREFCLYAIFFINTFSSIHCIYYGPFAVIVKILFKLRYVVFNFMLVLLFMWFPVAVIRASLTREHRSSNQTMLYTIYRSAKFEIFGEISDDDSAGILDGCYNNVTMSNFDDLDFAQTGCIIRNVALPLFMFAYMFATAIILINLLTAQLTKDYENENANVEQLQHYYEYGNFMINQSKPVILPIIPFANLPPLLTVASFLFLIKPNFLKFALLKLLARLDCGGVFGIWTRFVRSKLDKDFPKRIEIDRAVRLMRDCLPATPVYRLNVGDGQLELKIDQFYEKLKMACTSIVQFDQRMSGEQTDSINQLFFEIMEPIQAHARNGM</sequence>
<feature type="transmembrane region" description="Helical" evidence="2">
    <location>
        <begin position="302"/>
        <end position="321"/>
    </location>
</feature>
<gene>
    <name evidence="5" type="ORF">CBOVIS_LOCUS11062</name>
</gene>
<feature type="transmembrane region" description="Helical" evidence="2">
    <location>
        <begin position="278"/>
        <end position="295"/>
    </location>
</feature>
<accession>A0A8S1F8X8</accession>